<proteinExistence type="predicted"/>
<feature type="domain" description="HTH cro/C1-type" evidence="1">
    <location>
        <begin position="21"/>
        <end position="75"/>
    </location>
</feature>
<dbReference type="SMART" id="SM00530">
    <property type="entry name" value="HTH_XRE"/>
    <property type="match status" value="1"/>
</dbReference>
<sequence>MAEGVEQRTRRTAPSGLGEMLNRARLRTGWRRREAARILGIAPSYLFDLEVGLRSPSVTVAQSLADGLALTDPERAALLAAAVADAGPNRPIRPAARDVVRLVKH</sequence>
<dbReference type="GO" id="GO:0003677">
    <property type="term" value="F:DNA binding"/>
    <property type="evidence" value="ECO:0007669"/>
    <property type="project" value="InterPro"/>
</dbReference>
<dbReference type="AlphaFoldDB" id="A0A2X0KH02"/>
<dbReference type="EMBL" id="QKYN01000028">
    <property type="protein sequence ID" value="RAG86359.1"/>
    <property type="molecule type" value="Genomic_DNA"/>
</dbReference>
<organism evidence="2 3">
    <name type="scientific">Streptacidiphilus pinicola</name>
    <dbReference type="NCBI Taxonomy" id="2219663"/>
    <lineage>
        <taxon>Bacteria</taxon>
        <taxon>Bacillati</taxon>
        <taxon>Actinomycetota</taxon>
        <taxon>Actinomycetes</taxon>
        <taxon>Kitasatosporales</taxon>
        <taxon>Streptomycetaceae</taxon>
        <taxon>Streptacidiphilus</taxon>
    </lineage>
</organism>
<dbReference type="Proteomes" id="UP000248889">
    <property type="component" value="Unassembled WGS sequence"/>
</dbReference>
<protein>
    <submittedName>
        <fullName evidence="2">XRE family transcriptional regulator</fullName>
    </submittedName>
</protein>
<dbReference type="RefSeq" id="WP_111499959.1">
    <property type="nucleotide sequence ID" value="NZ_QKYN01000028.1"/>
</dbReference>
<dbReference type="CDD" id="cd00093">
    <property type="entry name" value="HTH_XRE"/>
    <property type="match status" value="1"/>
</dbReference>
<dbReference type="PROSITE" id="PS50943">
    <property type="entry name" value="HTH_CROC1"/>
    <property type="match status" value="1"/>
</dbReference>
<dbReference type="SUPFAM" id="SSF47413">
    <property type="entry name" value="lambda repressor-like DNA-binding domains"/>
    <property type="match status" value="1"/>
</dbReference>
<gene>
    <name evidence="2" type="ORF">DN069_06955</name>
</gene>
<keyword evidence="3" id="KW-1185">Reference proteome</keyword>
<comment type="caution">
    <text evidence="2">The sequence shown here is derived from an EMBL/GenBank/DDBJ whole genome shotgun (WGS) entry which is preliminary data.</text>
</comment>
<name>A0A2X0KH02_9ACTN</name>
<accession>A0A2X0KH02</accession>
<dbReference type="OrthoDB" id="4330807at2"/>
<evidence type="ECO:0000313" key="3">
    <source>
        <dbReference type="Proteomes" id="UP000248889"/>
    </source>
</evidence>
<dbReference type="InterPro" id="IPR010982">
    <property type="entry name" value="Lambda_DNA-bd_dom_sf"/>
</dbReference>
<dbReference type="Pfam" id="PF13560">
    <property type="entry name" value="HTH_31"/>
    <property type="match status" value="1"/>
</dbReference>
<reference evidence="2 3" key="1">
    <citation type="submission" date="2018-06" db="EMBL/GenBank/DDBJ databases">
        <title>Streptacidiphilus pinicola sp. nov., isolated from pine grove soil.</title>
        <authorList>
            <person name="Roh S.G."/>
            <person name="Park S."/>
            <person name="Kim M.-K."/>
            <person name="Yun B.-R."/>
            <person name="Park J."/>
            <person name="Kim M.J."/>
            <person name="Kim Y.S."/>
            <person name="Kim S.B."/>
        </authorList>
    </citation>
    <scope>NUCLEOTIDE SEQUENCE [LARGE SCALE GENOMIC DNA]</scope>
    <source>
        <strain evidence="2 3">MMS16-CNU450</strain>
    </source>
</reference>
<dbReference type="Gene3D" id="1.10.260.40">
    <property type="entry name" value="lambda repressor-like DNA-binding domains"/>
    <property type="match status" value="1"/>
</dbReference>
<evidence type="ECO:0000313" key="2">
    <source>
        <dbReference type="EMBL" id="RAG86359.1"/>
    </source>
</evidence>
<evidence type="ECO:0000259" key="1">
    <source>
        <dbReference type="PROSITE" id="PS50943"/>
    </source>
</evidence>
<dbReference type="InterPro" id="IPR001387">
    <property type="entry name" value="Cro/C1-type_HTH"/>
</dbReference>